<dbReference type="Proteomes" id="UP000194003">
    <property type="component" value="Unassembled WGS sequence"/>
</dbReference>
<evidence type="ECO:0000256" key="1">
    <source>
        <dbReference type="ARBA" id="ARBA00008563"/>
    </source>
</evidence>
<dbReference type="GO" id="GO:0019843">
    <property type="term" value="F:rRNA binding"/>
    <property type="evidence" value="ECO:0007669"/>
    <property type="project" value="UniProtKB-UniRule"/>
</dbReference>
<reference evidence="8 9" key="1">
    <citation type="journal article" date="2016" name="BMC Genomics">
        <title>Combined genomic and structural analyses of a cultured magnetotactic bacterium reveals its niche adaptation to a dynamic environment.</title>
        <authorList>
            <person name="Araujo A.C."/>
            <person name="Morillo V."/>
            <person name="Cypriano J."/>
            <person name="Teixeira L.C."/>
            <person name="Leao P."/>
            <person name="Lyra S."/>
            <person name="Almeida L.G."/>
            <person name="Bazylinski D.A."/>
            <person name="Vasconcellos A.T."/>
            <person name="Abreu F."/>
            <person name="Lins U."/>
        </authorList>
    </citation>
    <scope>NUCLEOTIDE SEQUENCE [LARGE SCALE GENOMIC DNA]</scope>
    <source>
        <strain evidence="8 9">IT-1</strain>
    </source>
</reference>
<dbReference type="PANTHER" id="PTHR21349">
    <property type="entry name" value="50S RIBOSOMAL PROTEIN L21"/>
    <property type="match status" value="1"/>
</dbReference>
<dbReference type="HAMAP" id="MF_01363">
    <property type="entry name" value="Ribosomal_bL21"/>
    <property type="match status" value="1"/>
</dbReference>
<comment type="function">
    <text evidence="6 7">This protein binds to 23S rRNA in the presence of protein L20.</text>
</comment>
<dbReference type="InterPro" id="IPR018258">
    <property type="entry name" value="Ribosomal_bL21_CS"/>
</dbReference>
<dbReference type="InterPro" id="IPR001787">
    <property type="entry name" value="Ribosomal_bL21"/>
</dbReference>
<dbReference type="GO" id="GO:1990904">
    <property type="term" value="C:ribonucleoprotein complex"/>
    <property type="evidence" value="ECO:0007669"/>
    <property type="project" value="UniProtKB-KW"/>
</dbReference>
<dbReference type="EMBL" id="LVJN01000020">
    <property type="protein sequence ID" value="OSM01603.1"/>
    <property type="molecule type" value="Genomic_DNA"/>
</dbReference>
<keyword evidence="5 6" id="KW-0687">Ribonucleoprotein</keyword>
<dbReference type="NCBIfam" id="TIGR00061">
    <property type="entry name" value="L21"/>
    <property type="match status" value="1"/>
</dbReference>
<keyword evidence="2 6" id="KW-0699">rRNA-binding</keyword>
<dbReference type="Pfam" id="PF00829">
    <property type="entry name" value="Ribosomal_L21p"/>
    <property type="match status" value="1"/>
</dbReference>
<dbReference type="GO" id="GO:0006412">
    <property type="term" value="P:translation"/>
    <property type="evidence" value="ECO:0007669"/>
    <property type="project" value="UniProtKB-UniRule"/>
</dbReference>
<comment type="similarity">
    <text evidence="1 6 7">Belongs to the bacterial ribosomal protein bL21 family.</text>
</comment>
<evidence type="ECO:0000313" key="8">
    <source>
        <dbReference type="EMBL" id="OSM01603.1"/>
    </source>
</evidence>
<evidence type="ECO:0000256" key="3">
    <source>
        <dbReference type="ARBA" id="ARBA00022884"/>
    </source>
</evidence>
<comment type="subunit">
    <text evidence="6">Part of the 50S ribosomal subunit. Contacts protein L20.</text>
</comment>
<dbReference type="SUPFAM" id="SSF141091">
    <property type="entry name" value="L21p-like"/>
    <property type="match status" value="1"/>
</dbReference>
<dbReference type="AlphaFoldDB" id="A0A1Y2K0N6"/>
<keyword evidence="4 6" id="KW-0689">Ribosomal protein</keyword>
<sequence>MYAVIRTGGKQYKVAEGDVLKVESLAGEAGDEVSFDDVLMVGGDEVKMGEAAKGAKVTGSIVRQGRGKKVLVFKKKRRKDYKRTQGHRQNLTEVKITGIA</sequence>
<comment type="caution">
    <text evidence="8">The sequence shown here is derived from an EMBL/GenBank/DDBJ whole genome shotgun (WGS) entry which is preliminary data.</text>
</comment>
<evidence type="ECO:0000256" key="7">
    <source>
        <dbReference type="RuleBase" id="RU000562"/>
    </source>
</evidence>
<dbReference type="OrthoDB" id="9813334at2"/>
<keyword evidence="3 6" id="KW-0694">RNA-binding</keyword>
<dbReference type="InterPro" id="IPR028909">
    <property type="entry name" value="bL21-like"/>
</dbReference>
<keyword evidence="9" id="KW-1185">Reference proteome</keyword>
<evidence type="ECO:0000256" key="5">
    <source>
        <dbReference type="ARBA" id="ARBA00023274"/>
    </source>
</evidence>
<protein>
    <recommendedName>
        <fullName evidence="6">Large ribosomal subunit protein bL21</fullName>
    </recommendedName>
</protein>
<name>A0A1Y2K0N6_9PROT</name>
<organism evidence="8 9">
    <name type="scientific">Magnetofaba australis IT-1</name>
    <dbReference type="NCBI Taxonomy" id="1434232"/>
    <lineage>
        <taxon>Bacteria</taxon>
        <taxon>Pseudomonadati</taxon>
        <taxon>Pseudomonadota</taxon>
        <taxon>Magnetococcia</taxon>
        <taxon>Magnetococcales</taxon>
        <taxon>Magnetococcaceae</taxon>
        <taxon>Magnetofaba</taxon>
    </lineage>
</organism>
<accession>A0A1Y2K0N6</accession>
<evidence type="ECO:0000313" key="9">
    <source>
        <dbReference type="Proteomes" id="UP000194003"/>
    </source>
</evidence>
<proteinExistence type="inferred from homology"/>
<gene>
    <name evidence="6" type="primary">rplU</name>
    <name evidence="8" type="ORF">MAIT1_01610</name>
</gene>
<dbReference type="GO" id="GO:0005840">
    <property type="term" value="C:ribosome"/>
    <property type="evidence" value="ECO:0007669"/>
    <property type="project" value="UniProtKB-KW"/>
</dbReference>
<dbReference type="InterPro" id="IPR036164">
    <property type="entry name" value="bL21-like_sf"/>
</dbReference>
<dbReference type="PROSITE" id="PS01169">
    <property type="entry name" value="RIBOSOMAL_L21"/>
    <property type="match status" value="1"/>
</dbReference>
<dbReference type="PANTHER" id="PTHR21349:SF0">
    <property type="entry name" value="LARGE RIBOSOMAL SUBUNIT PROTEIN BL21M"/>
    <property type="match status" value="1"/>
</dbReference>
<evidence type="ECO:0000256" key="4">
    <source>
        <dbReference type="ARBA" id="ARBA00022980"/>
    </source>
</evidence>
<dbReference type="GO" id="GO:0003735">
    <property type="term" value="F:structural constituent of ribosome"/>
    <property type="evidence" value="ECO:0007669"/>
    <property type="project" value="InterPro"/>
</dbReference>
<evidence type="ECO:0000256" key="2">
    <source>
        <dbReference type="ARBA" id="ARBA00022730"/>
    </source>
</evidence>
<dbReference type="GO" id="GO:0005737">
    <property type="term" value="C:cytoplasm"/>
    <property type="evidence" value="ECO:0007669"/>
    <property type="project" value="UniProtKB-ARBA"/>
</dbReference>
<dbReference type="STRING" id="1434232.MAIT1_01610"/>
<dbReference type="RefSeq" id="WP_085443480.1">
    <property type="nucleotide sequence ID" value="NZ_LVJN01000020.1"/>
</dbReference>
<evidence type="ECO:0000256" key="6">
    <source>
        <dbReference type="HAMAP-Rule" id="MF_01363"/>
    </source>
</evidence>